<keyword evidence="2" id="KW-1185">Reference proteome</keyword>
<evidence type="ECO:0000313" key="1">
    <source>
        <dbReference type="EMBL" id="MBB3938058.1"/>
    </source>
</evidence>
<dbReference type="InterPro" id="IPR034660">
    <property type="entry name" value="DinB/YfiT-like"/>
</dbReference>
<dbReference type="Pfam" id="PF09351">
    <property type="entry name" value="DUF1993"/>
    <property type="match status" value="1"/>
</dbReference>
<evidence type="ECO:0000313" key="2">
    <source>
        <dbReference type="Proteomes" id="UP000531216"/>
    </source>
</evidence>
<proteinExistence type="predicted"/>
<organism evidence="1 2">
    <name type="scientific">Aureimonas phyllosphaerae</name>
    <dbReference type="NCBI Taxonomy" id="1166078"/>
    <lineage>
        <taxon>Bacteria</taxon>
        <taxon>Pseudomonadati</taxon>
        <taxon>Pseudomonadota</taxon>
        <taxon>Alphaproteobacteria</taxon>
        <taxon>Hyphomicrobiales</taxon>
        <taxon>Aurantimonadaceae</taxon>
        <taxon>Aureimonas</taxon>
    </lineage>
</organism>
<dbReference type="PANTHER" id="PTHR36922:SF1">
    <property type="entry name" value="DUF1993 DOMAIN-CONTAINING PROTEIN"/>
    <property type="match status" value="1"/>
</dbReference>
<dbReference type="InterPro" id="IPR018531">
    <property type="entry name" value="DUF1993"/>
</dbReference>
<comment type="caution">
    <text evidence="1">The sequence shown here is derived from an EMBL/GenBank/DDBJ whole genome shotgun (WGS) entry which is preliminary data.</text>
</comment>
<dbReference type="RefSeq" id="WP_090966268.1">
    <property type="nucleotide sequence ID" value="NZ_FOOA01000026.1"/>
</dbReference>
<gene>
    <name evidence="1" type="ORF">GGR05_004228</name>
</gene>
<dbReference type="Gene3D" id="1.20.120.450">
    <property type="entry name" value="dinb family like domain"/>
    <property type="match status" value="1"/>
</dbReference>
<dbReference type="OrthoDB" id="338237at2"/>
<sequence>MYAQITQFTKMLRTLSRLLDKAQQHAAANNLAPDALLNARLAPDMRPLTSQVQMACDTARLAASVLSGKPIPVYEDTETTIPELKTLIEKTVAYVASIEESDFAGWEERIVAPPGWSGAFLGKDYFYQHGVPNFYFHTVTAYDILRHKGVRIGKMDYIGQLPFLQR</sequence>
<dbReference type="SUPFAM" id="SSF109854">
    <property type="entry name" value="DinB/YfiT-like putative metalloenzymes"/>
    <property type="match status" value="1"/>
</dbReference>
<dbReference type="PANTHER" id="PTHR36922">
    <property type="entry name" value="BLL2446 PROTEIN"/>
    <property type="match status" value="1"/>
</dbReference>
<dbReference type="EMBL" id="JACIDO010000016">
    <property type="protein sequence ID" value="MBB3938058.1"/>
    <property type="molecule type" value="Genomic_DNA"/>
</dbReference>
<name>A0A7W6FWB4_9HYPH</name>
<protein>
    <recommendedName>
        <fullName evidence="3">DUF1993 domain-containing protein</fullName>
    </recommendedName>
</protein>
<accession>A0A7W6FWB4</accession>
<reference evidence="1 2" key="1">
    <citation type="submission" date="2020-08" db="EMBL/GenBank/DDBJ databases">
        <title>Genomic Encyclopedia of Type Strains, Phase IV (KMG-IV): sequencing the most valuable type-strain genomes for metagenomic binning, comparative biology and taxonomic classification.</title>
        <authorList>
            <person name="Goeker M."/>
        </authorList>
    </citation>
    <scope>NUCLEOTIDE SEQUENCE [LARGE SCALE GENOMIC DNA]</scope>
    <source>
        <strain evidence="1 2">DSM 25024</strain>
    </source>
</reference>
<evidence type="ECO:0008006" key="3">
    <source>
        <dbReference type="Google" id="ProtNLM"/>
    </source>
</evidence>
<dbReference type="Proteomes" id="UP000531216">
    <property type="component" value="Unassembled WGS sequence"/>
</dbReference>
<dbReference type="AlphaFoldDB" id="A0A7W6FWB4"/>